<dbReference type="AlphaFoldDB" id="A0AAQ3L6A5"/>
<evidence type="ECO:0000256" key="1">
    <source>
        <dbReference type="SAM" id="MobiDB-lite"/>
    </source>
</evidence>
<dbReference type="PANTHER" id="PTHR33448:SF3">
    <property type="entry name" value="OS09G0370000 PROTEIN"/>
    <property type="match status" value="1"/>
</dbReference>
<feature type="region of interest" description="Disordered" evidence="1">
    <location>
        <begin position="36"/>
        <end position="107"/>
    </location>
</feature>
<protein>
    <submittedName>
        <fullName evidence="2">Uncharacterized protein</fullName>
    </submittedName>
</protein>
<name>A0AAQ3L6A5_9LILI</name>
<dbReference type="EMBL" id="CP136898">
    <property type="protein sequence ID" value="WOL19418.1"/>
    <property type="molecule type" value="Genomic_DNA"/>
</dbReference>
<dbReference type="PANTHER" id="PTHR33448">
    <property type="entry name" value="CHLOROPLAST PROTEIN HCF243-RELATED"/>
    <property type="match status" value="1"/>
</dbReference>
<accession>A0AAQ3L6A5</accession>
<keyword evidence="3" id="KW-1185">Reference proteome</keyword>
<organism evidence="2 3">
    <name type="scientific">Canna indica</name>
    <name type="common">Indian-shot</name>
    <dbReference type="NCBI Taxonomy" id="4628"/>
    <lineage>
        <taxon>Eukaryota</taxon>
        <taxon>Viridiplantae</taxon>
        <taxon>Streptophyta</taxon>
        <taxon>Embryophyta</taxon>
        <taxon>Tracheophyta</taxon>
        <taxon>Spermatophyta</taxon>
        <taxon>Magnoliopsida</taxon>
        <taxon>Liliopsida</taxon>
        <taxon>Zingiberales</taxon>
        <taxon>Cannaceae</taxon>
        <taxon>Canna</taxon>
    </lineage>
</organism>
<evidence type="ECO:0000313" key="2">
    <source>
        <dbReference type="EMBL" id="WOL19418.1"/>
    </source>
</evidence>
<reference evidence="2 3" key="1">
    <citation type="submission" date="2023-10" db="EMBL/GenBank/DDBJ databases">
        <title>Chromosome-scale genome assembly provides insights into flower coloration mechanisms of Canna indica.</title>
        <authorList>
            <person name="Li C."/>
        </authorList>
    </citation>
    <scope>NUCLEOTIDE SEQUENCE [LARGE SCALE GENOMIC DNA]</scope>
    <source>
        <tissue evidence="2">Flower</tissue>
    </source>
</reference>
<feature type="compositionally biased region" description="Acidic residues" evidence="1">
    <location>
        <begin position="148"/>
        <end position="164"/>
    </location>
</feature>
<gene>
    <name evidence="2" type="ORF">Cni_G28216</name>
</gene>
<proteinExistence type="predicted"/>
<sequence length="289" mass="31974">MNMKGRLAGGSGVPTDLLVCFPSRAQLPMMPKLICSPSRATDSGKRHPARPANRGRASPLFKTKAKSKPMSSAEIDEPSSPKVTCAGQIKVRPKRIPRPRPSSSSNVGHWLEALGLKKEIMHFLGALRGLRFGAGCFASFHGAVVCSSDEEEEEEEEREVDAGDDSGNALSNWFKALEEKHVNTIGIGNEAEINERCEETSSSSSSAPPANALLLMRCRSAPATRRWSQRDEVTAKLKMEKEKEEEEEEERLVLMNYAPDFFKVSSEIVKETWLVGSMDPLSRSRSWKR</sequence>
<dbReference type="Proteomes" id="UP001327560">
    <property type="component" value="Chromosome 9"/>
</dbReference>
<feature type="region of interest" description="Disordered" evidence="1">
    <location>
        <begin position="148"/>
        <end position="167"/>
    </location>
</feature>
<evidence type="ECO:0000313" key="3">
    <source>
        <dbReference type="Proteomes" id="UP001327560"/>
    </source>
</evidence>